<protein>
    <submittedName>
        <fullName evidence="8">ZN277-like protein</fullName>
    </submittedName>
</protein>
<evidence type="ECO:0000313" key="8">
    <source>
        <dbReference type="EMBL" id="WAR26888.1"/>
    </source>
</evidence>
<dbReference type="SMART" id="SM00355">
    <property type="entry name" value="ZnF_C2H2"/>
    <property type="match status" value="4"/>
</dbReference>
<reference evidence="8" key="1">
    <citation type="submission" date="2022-11" db="EMBL/GenBank/DDBJ databases">
        <title>Centuries of genome instability and evolution in soft-shell clam transmissible cancer (bioRxiv).</title>
        <authorList>
            <person name="Hart S.F.M."/>
            <person name="Yonemitsu M.A."/>
            <person name="Giersch R.M."/>
            <person name="Beal B.F."/>
            <person name="Arriagada G."/>
            <person name="Davis B.W."/>
            <person name="Ostrander E.A."/>
            <person name="Goff S.P."/>
            <person name="Metzger M.J."/>
        </authorList>
    </citation>
    <scope>NUCLEOTIDE SEQUENCE</scope>
    <source>
        <strain evidence="8">MELC-2E11</strain>
        <tissue evidence="8">Siphon/mantle</tissue>
    </source>
</reference>
<dbReference type="Gene3D" id="3.30.160.60">
    <property type="entry name" value="Classic Zinc Finger"/>
    <property type="match status" value="2"/>
</dbReference>
<dbReference type="EMBL" id="CP111025">
    <property type="protein sequence ID" value="WAR26888.1"/>
    <property type="molecule type" value="Genomic_DNA"/>
</dbReference>
<proteinExistence type="inferred from homology"/>
<accession>A0ABY7G180</accession>
<dbReference type="InterPro" id="IPR040048">
    <property type="entry name" value="ZNF277"/>
</dbReference>
<evidence type="ECO:0000313" key="9">
    <source>
        <dbReference type="Proteomes" id="UP001164746"/>
    </source>
</evidence>
<evidence type="ECO:0000256" key="6">
    <source>
        <dbReference type="SAM" id="MobiDB-lite"/>
    </source>
</evidence>
<organism evidence="8 9">
    <name type="scientific">Mya arenaria</name>
    <name type="common">Soft-shell clam</name>
    <dbReference type="NCBI Taxonomy" id="6604"/>
    <lineage>
        <taxon>Eukaryota</taxon>
        <taxon>Metazoa</taxon>
        <taxon>Spiralia</taxon>
        <taxon>Lophotrochozoa</taxon>
        <taxon>Mollusca</taxon>
        <taxon>Bivalvia</taxon>
        <taxon>Autobranchia</taxon>
        <taxon>Heteroconchia</taxon>
        <taxon>Euheterodonta</taxon>
        <taxon>Imparidentia</taxon>
        <taxon>Neoheterodontei</taxon>
        <taxon>Myida</taxon>
        <taxon>Myoidea</taxon>
        <taxon>Myidae</taxon>
        <taxon>Mya</taxon>
    </lineage>
</organism>
<feature type="domain" description="C2H2-type" evidence="7">
    <location>
        <begin position="260"/>
        <end position="289"/>
    </location>
</feature>
<dbReference type="PANTHER" id="PTHR13267:SF3">
    <property type="entry name" value="ZINC FINGER PROTEIN 277"/>
    <property type="match status" value="1"/>
</dbReference>
<evidence type="ECO:0000256" key="5">
    <source>
        <dbReference type="PROSITE-ProRule" id="PRU00042"/>
    </source>
</evidence>
<name>A0ABY7G180_MYAAR</name>
<dbReference type="PANTHER" id="PTHR13267">
    <property type="entry name" value="ZINC FINGER PROTEIN 277"/>
    <property type="match status" value="1"/>
</dbReference>
<feature type="compositionally biased region" description="Polar residues" evidence="6">
    <location>
        <begin position="284"/>
        <end position="301"/>
    </location>
</feature>
<evidence type="ECO:0000256" key="2">
    <source>
        <dbReference type="ARBA" id="ARBA00022771"/>
    </source>
</evidence>
<keyword evidence="2 5" id="KW-0863">Zinc-finger</keyword>
<dbReference type="Pfam" id="PF12756">
    <property type="entry name" value="zf-C2H2_2"/>
    <property type="match status" value="2"/>
</dbReference>
<gene>
    <name evidence="8" type="ORF">MAR_012592</name>
</gene>
<keyword evidence="1" id="KW-0479">Metal-binding</keyword>
<feature type="domain" description="C2H2-type" evidence="7">
    <location>
        <begin position="123"/>
        <end position="152"/>
    </location>
</feature>
<keyword evidence="9" id="KW-1185">Reference proteome</keyword>
<dbReference type="PROSITE" id="PS00028">
    <property type="entry name" value="ZINC_FINGER_C2H2_1"/>
    <property type="match status" value="2"/>
</dbReference>
<dbReference type="InterPro" id="IPR013087">
    <property type="entry name" value="Znf_C2H2_type"/>
</dbReference>
<feature type="region of interest" description="Disordered" evidence="6">
    <location>
        <begin position="280"/>
        <end position="301"/>
    </location>
</feature>
<dbReference type="Proteomes" id="UP001164746">
    <property type="component" value="Chromosome 14"/>
</dbReference>
<evidence type="ECO:0000256" key="4">
    <source>
        <dbReference type="ARBA" id="ARBA00034119"/>
    </source>
</evidence>
<evidence type="ECO:0000259" key="7">
    <source>
        <dbReference type="PROSITE" id="PS50157"/>
    </source>
</evidence>
<evidence type="ECO:0000256" key="3">
    <source>
        <dbReference type="ARBA" id="ARBA00022833"/>
    </source>
</evidence>
<dbReference type="SUPFAM" id="SSF57667">
    <property type="entry name" value="beta-beta-alpha zinc fingers"/>
    <property type="match status" value="2"/>
</dbReference>
<comment type="similarity">
    <text evidence="4">Belongs to the ZNF277 family.</text>
</comment>
<dbReference type="InterPro" id="IPR036236">
    <property type="entry name" value="Znf_C2H2_sf"/>
</dbReference>
<sequence length="301" mass="35180">MAASMENEKRYTDNCTVLEPLLLPDNPELLYGKKDGRVSPENLMPCPICEAKICTAENREEFLTHLVKDHKLVIADVNLIANLKRSDLFNHMAEDHSFNVGQPDNLVFTNEFLDILEEKLNSLQCLYCEKVFRDKTVLKEHMRKKQHRKINPRNTLYDKFYVINYLELGKNWENIHKERDITECDFEDTESEDEWAGWEETDGQAVCLYCQFSSSSTDKLRLHMQELHDFDLHELKLRLNLTYYQQVKLVNYIRRQVHLGVCIGCGEKFGERSVLLDHMHHSGHSSSVPDTSEWDQPQSAS</sequence>
<evidence type="ECO:0000256" key="1">
    <source>
        <dbReference type="ARBA" id="ARBA00022723"/>
    </source>
</evidence>
<keyword evidence="3" id="KW-0862">Zinc</keyword>
<dbReference type="InterPro" id="IPR041661">
    <property type="entry name" value="ZN622/Rei1/Reh1_Znf-C2H2"/>
</dbReference>
<dbReference type="PROSITE" id="PS50157">
    <property type="entry name" value="ZINC_FINGER_C2H2_2"/>
    <property type="match status" value="2"/>
</dbReference>